<evidence type="ECO:0000256" key="10">
    <source>
        <dbReference type="ARBA" id="ARBA00023049"/>
    </source>
</evidence>
<reference evidence="17" key="1">
    <citation type="submission" date="2016-10" db="EMBL/GenBank/DDBJ databases">
        <authorList>
            <person name="Varghese N."/>
            <person name="Submissions S."/>
        </authorList>
    </citation>
    <scope>NUCLEOTIDE SEQUENCE [LARGE SCALE GENOMIC DNA]</scope>
    <source>
        <strain evidence="17">DSM 44771</strain>
    </source>
</reference>
<dbReference type="InterPro" id="IPR045357">
    <property type="entry name" value="Aminopeptidase_N-like_N"/>
</dbReference>
<evidence type="ECO:0000256" key="3">
    <source>
        <dbReference type="ARBA" id="ARBA00010136"/>
    </source>
</evidence>
<gene>
    <name evidence="16" type="ORF">SAMN05660874_01247</name>
</gene>
<keyword evidence="7" id="KW-0479">Metal-binding</keyword>
<evidence type="ECO:0000256" key="12">
    <source>
        <dbReference type="ARBA" id="ARBA00031533"/>
    </source>
</evidence>
<dbReference type="InterPro" id="IPR027268">
    <property type="entry name" value="Peptidase_M4/M1_CTD_sf"/>
</dbReference>
<organism evidence="16 17">
    <name type="scientific">Saccharopolyspora flava</name>
    <dbReference type="NCBI Taxonomy" id="95161"/>
    <lineage>
        <taxon>Bacteria</taxon>
        <taxon>Bacillati</taxon>
        <taxon>Actinomycetota</taxon>
        <taxon>Actinomycetes</taxon>
        <taxon>Pseudonocardiales</taxon>
        <taxon>Pseudonocardiaceae</taxon>
        <taxon>Saccharopolyspora</taxon>
    </lineage>
</organism>
<dbReference type="PANTHER" id="PTHR11533">
    <property type="entry name" value="PROTEASE M1 ZINC METALLOPROTEASE"/>
    <property type="match status" value="1"/>
</dbReference>
<evidence type="ECO:0000256" key="9">
    <source>
        <dbReference type="ARBA" id="ARBA00022833"/>
    </source>
</evidence>
<evidence type="ECO:0000256" key="13">
    <source>
        <dbReference type="SAM" id="SignalP"/>
    </source>
</evidence>
<keyword evidence="17" id="KW-1185">Reference proteome</keyword>
<evidence type="ECO:0000256" key="7">
    <source>
        <dbReference type="ARBA" id="ARBA00022723"/>
    </source>
</evidence>
<dbReference type="Proteomes" id="UP000198852">
    <property type="component" value="Unassembled WGS sequence"/>
</dbReference>
<dbReference type="AlphaFoldDB" id="A0A1I6PZ91"/>
<evidence type="ECO:0000256" key="4">
    <source>
        <dbReference type="ARBA" id="ARBA00012564"/>
    </source>
</evidence>
<dbReference type="GO" id="GO:0016285">
    <property type="term" value="F:alanyl aminopeptidase activity"/>
    <property type="evidence" value="ECO:0007669"/>
    <property type="project" value="UniProtKB-EC"/>
</dbReference>
<dbReference type="Pfam" id="PF01433">
    <property type="entry name" value="Peptidase_M1"/>
    <property type="match status" value="1"/>
</dbReference>
<name>A0A1I6PZ91_9PSEU</name>
<dbReference type="InterPro" id="IPR014782">
    <property type="entry name" value="Peptidase_M1_dom"/>
</dbReference>
<protein>
    <recommendedName>
        <fullName evidence="5">Aminopeptidase N</fullName>
        <ecNumber evidence="4">3.4.11.2</ecNumber>
    </recommendedName>
    <alternativeName>
        <fullName evidence="11">Alanine aminopeptidase</fullName>
    </alternativeName>
    <alternativeName>
        <fullName evidence="12">Lysyl aminopeptidase</fullName>
    </alternativeName>
</protein>
<dbReference type="Pfam" id="PF17900">
    <property type="entry name" value="Peptidase_M1_N"/>
    <property type="match status" value="1"/>
</dbReference>
<evidence type="ECO:0000313" key="16">
    <source>
        <dbReference type="EMBL" id="SFS45395.1"/>
    </source>
</evidence>
<keyword evidence="10" id="KW-0482">Metalloprotease</keyword>
<evidence type="ECO:0000256" key="5">
    <source>
        <dbReference type="ARBA" id="ARBA00015611"/>
    </source>
</evidence>
<dbReference type="PANTHER" id="PTHR11533:SF297">
    <property type="entry name" value="AMINOPEPTIDASE N"/>
    <property type="match status" value="1"/>
</dbReference>
<keyword evidence="8" id="KW-0378">Hydrolase</keyword>
<dbReference type="GO" id="GO:0008270">
    <property type="term" value="F:zinc ion binding"/>
    <property type="evidence" value="ECO:0007669"/>
    <property type="project" value="InterPro"/>
</dbReference>
<feature type="signal peptide" evidence="13">
    <location>
        <begin position="1"/>
        <end position="39"/>
    </location>
</feature>
<dbReference type="InterPro" id="IPR001930">
    <property type="entry name" value="Peptidase_M1"/>
</dbReference>
<dbReference type="SUPFAM" id="SSF55486">
    <property type="entry name" value="Metalloproteases ('zincins'), catalytic domain"/>
    <property type="match status" value="1"/>
</dbReference>
<dbReference type="SUPFAM" id="SSF63737">
    <property type="entry name" value="Leukotriene A4 hydrolase N-terminal domain"/>
    <property type="match status" value="1"/>
</dbReference>
<evidence type="ECO:0000256" key="11">
    <source>
        <dbReference type="ARBA" id="ARBA00029811"/>
    </source>
</evidence>
<dbReference type="InterPro" id="IPR050344">
    <property type="entry name" value="Peptidase_M1_aminopeptidases"/>
</dbReference>
<dbReference type="EMBL" id="FOZX01000001">
    <property type="protein sequence ID" value="SFS45395.1"/>
    <property type="molecule type" value="Genomic_DNA"/>
</dbReference>
<keyword evidence="9" id="KW-0862">Zinc</keyword>
<feature type="chain" id="PRO_5039537611" description="Aminopeptidase N" evidence="13">
    <location>
        <begin position="40"/>
        <end position="517"/>
    </location>
</feature>
<dbReference type="Gene3D" id="1.10.390.10">
    <property type="entry name" value="Neutral Protease Domain 2"/>
    <property type="match status" value="1"/>
</dbReference>
<evidence type="ECO:0000256" key="1">
    <source>
        <dbReference type="ARBA" id="ARBA00000098"/>
    </source>
</evidence>
<sequence>MIRGSEVARRGRTTRRGGALKRQSLRAVIAACCASAVFAAPALAGAAGPGAPGAGDPYFPGYGNGGYDVSHYDLQLRYQPADDHLQGTATIVATATQDLTAFNLDFALTAKSVLVNGAPAQFSQNGLEMTVTPPDTLPEGEMATFVVEYEGTPSTADVNGFNPWVRTADGALAIGQPEISSWWFPGNDHPRDKATYDVAITVPDGTEAISNGVNTRRSSLAGWTTWNWRNTEPTATYLAFMAIGQYEIVGKTGAFGQPFITAYSDELGPLAGPAKASIERTPEVLDFLSGLFGEYPVSAQGGVVPSEGLNFALENQTRPTYSHLFFQDAANVSVVVHENAHQWFGDSVAVDTWRDIWLNEGFASYAEWLWSEAHGTGTTQELFDHYYNAHPADDPFWQVLPGDPGAENVFHEAVYDRGAMALHALRNVVGDEVMTDITRTWAAEHRDSTGTIEQFIALAEQKSGKQLDDVFNAWLFTPGKPAVNPATGVAASAARENVPAPPAVAEIDRAHAHLHEH</sequence>
<evidence type="ECO:0000256" key="2">
    <source>
        <dbReference type="ARBA" id="ARBA00001947"/>
    </source>
</evidence>
<keyword evidence="6" id="KW-0645">Protease</keyword>
<dbReference type="EC" id="3.4.11.2" evidence="4"/>
<comment type="similarity">
    <text evidence="3">Belongs to the peptidase M1 family.</text>
</comment>
<evidence type="ECO:0000313" key="17">
    <source>
        <dbReference type="Proteomes" id="UP000198852"/>
    </source>
</evidence>
<dbReference type="CDD" id="cd09603">
    <property type="entry name" value="M1_APN_like"/>
    <property type="match status" value="1"/>
</dbReference>
<dbReference type="GO" id="GO:0006508">
    <property type="term" value="P:proteolysis"/>
    <property type="evidence" value="ECO:0007669"/>
    <property type="project" value="UniProtKB-KW"/>
</dbReference>
<comment type="cofactor">
    <cofactor evidence="2">
        <name>Zn(2+)</name>
        <dbReference type="ChEBI" id="CHEBI:29105"/>
    </cofactor>
</comment>
<feature type="domain" description="Aminopeptidase N-like N-terminal" evidence="15">
    <location>
        <begin position="70"/>
        <end position="238"/>
    </location>
</feature>
<dbReference type="STRING" id="95161.SAMN05660874_01247"/>
<evidence type="ECO:0000256" key="8">
    <source>
        <dbReference type="ARBA" id="ARBA00022801"/>
    </source>
</evidence>
<dbReference type="Gene3D" id="2.60.40.1730">
    <property type="entry name" value="tricorn interacting facor f3 domain"/>
    <property type="match status" value="1"/>
</dbReference>
<keyword evidence="13" id="KW-0732">Signal</keyword>
<feature type="domain" description="Peptidase M1 membrane alanine aminopeptidase" evidence="14">
    <location>
        <begin position="329"/>
        <end position="474"/>
    </location>
</feature>
<evidence type="ECO:0000256" key="6">
    <source>
        <dbReference type="ARBA" id="ARBA00022670"/>
    </source>
</evidence>
<proteinExistence type="inferred from homology"/>
<dbReference type="PRINTS" id="PR00756">
    <property type="entry name" value="ALADIPTASE"/>
</dbReference>
<dbReference type="InterPro" id="IPR042097">
    <property type="entry name" value="Aminopeptidase_N-like_N_sf"/>
</dbReference>
<evidence type="ECO:0000259" key="15">
    <source>
        <dbReference type="Pfam" id="PF17900"/>
    </source>
</evidence>
<dbReference type="GO" id="GO:0008237">
    <property type="term" value="F:metallopeptidase activity"/>
    <property type="evidence" value="ECO:0007669"/>
    <property type="project" value="UniProtKB-KW"/>
</dbReference>
<evidence type="ECO:0000259" key="14">
    <source>
        <dbReference type="Pfam" id="PF01433"/>
    </source>
</evidence>
<accession>A0A1I6PZ91</accession>
<dbReference type="RefSeq" id="WP_245775626.1">
    <property type="nucleotide sequence ID" value="NZ_FOZX01000001.1"/>
</dbReference>
<comment type="catalytic activity">
    <reaction evidence="1">
        <text>Release of an N-terminal amino acid, Xaa-|-Yaa- from a peptide, amide or arylamide. Xaa is preferably Ala, but may be most amino acids including Pro (slow action). When a terminal hydrophobic residue is followed by a prolyl residue, the two may be released as an intact Xaa-Pro dipeptide.</text>
        <dbReference type="EC" id="3.4.11.2"/>
    </reaction>
</comment>